<dbReference type="InterPro" id="IPR013196">
    <property type="entry name" value="HTH_11"/>
</dbReference>
<dbReference type="InterPro" id="IPR036390">
    <property type="entry name" value="WH_DNA-bd_sf"/>
</dbReference>
<comment type="caution">
    <text evidence="5">The sequence shown here is derived from an EMBL/GenBank/DDBJ whole genome shotgun (WGS) entry which is preliminary data.</text>
</comment>
<dbReference type="RefSeq" id="WP_168012715.1">
    <property type="nucleotide sequence ID" value="NZ_JAATEP010000020.1"/>
</dbReference>
<dbReference type="InterPro" id="IPR036388">
    <property type="entry name" value="WH-like_DNA-bd_sf"/>
</dbReference>
<dbReference type="EMBL" id="JAATEP010000020">
    <property type="protein sequence ID" value="NJP92985.1"/>
    <property type="molecule type" value="Genomic_DNA"/>
</dbReference>
<dbReference type="Pfam" id="PF08279">
    <property type="entry name" value="HTH_11"/>
    <property type="match status" value="1"/>
</dbReference>
<proteinExistence type="predicted"/>
<feature type="region of interest" description="Disordered" evidence="3">
    <location>
        <begin position="328"/>
        <end position="387"/>
    </location>
</feature>
<dbReference type="SUPFAM" id="SSF46785">
    <property type="entry name" value="Winged helix' DNA-binding domain"/>
    <property type="match status" value="1"/>
</dbReference>
<organism evidence="5 6">
    <name type="scientific">Nonomuraea composti</name>
    <dbReference type="NCBI Taxonomy" id="2720023"/>
    <lineage>
        <taxon>Bacteria</taxon>
        <taxon>Bacillati</taxon>
        <taxon>Actinomycetota</taxon>
        <taxon>Actinomycetes</taxon>
        <taxon>Streptosporangiales</taxon>
        <taxon>Streptosporangiaceae</taxon>
        <taxon>Nonomuraea</taxon>
    </lineage>
</organism>
<dbReference type="InterPro" id="IPR057727">
    <property type="entry name" value="WCX_dom"/>
</dbReference>
<evidence type="ECO:0000256" key="2">
    <source>
        <dbReference type="ARBA" id="ARBA00023163"/>
    </source>
</evidence>
<keyword evidence="2" id="KW-0804">Transcription</keyword>
<evidence type="ECO:0000259" key="4">
    <source>
        <dbReference type="PROSITE" id="PS51000"/>
    </source>
</evidence>
<dbReference type="PANTHER" id="PTHR34580:SF3">
    <property type="entry name" value="PROTEIN PAFB"/>
    <property type="match status" value="1"/>
</dbReference>
<feature type="compositionally biased region" description="Basic and acidic residues" evidence="3">
    <location>
        <begin position="351"/>
        <end position="378"/>
    </location>
</feature>
<name>A0ABX1B569_9ACTN</name>
<reference evidence="5 6" key="1">
    <citation type="submission" date="2020-03" db="EMBL/GenBank/DDBJ databases">
        <title>WGS of actinomycetes isolated from Thailand.</title>
        <authorList>
            <person name="Thawai C."/>
        </authorList>
    </citation>
    <scope>NUCLEOTIDE SEQUENCE [LARGE SCALE GENOMIC DNA]</scope>
    <source>
        <strain evidence="5 6">FMUSA5-5</strain>
    </source>
</reference>
<feature type="domain" description="HTH deoR-type" evidence="4">
    <location>
        <begin position="4"/>
        <end position="63"/>
    </location>
</feature>
<dbReference type="InterPro" id="IPR026881">
    <property type="entry name" value="WYL_dom"/>
</dbReference>
<dbReference type="PROSITE" id="PS51000">
    <property type="entry name" value="HTH_DEOR_2"/>
    <property type="match status" value="1"/>
</dbReference>
<protein>
    <submittedName>
        <fullName evidence="5">YafY family transcriptional regulator</fullName>
    </submittedName>
</protein>
<dbReference type="Gene3D" id="1.10.10.10">
    <property type="entry name" value="Winged helix-like DNA-binding domain superfamily/Winged helix DNA-binding domain"/>
    <property type="match status" value="1"/>
</dbReference>
<sequence length="387" mass="41449">MSAPTGRVLTLLELLQSGGTRTMAELADRLGVEGRTVRRYVGQLIDLGIPVESVRGRYGGYRLARGYRLPPLMLDDDEALAVLLGLMARRPVADTASETAAAKIRRVLPGRLASRLEALLESVAFTERPGGPDVPDGGVLLAVADAVRHRRPVVIRYTDRGGRRSERTLHPYGIVSHAGRWYVTGEDPGVGESRTFRLDRVEDARALPGSFEAPAGVDPARRVVEGFAAAAYRYEVSLRVQGTVEQVRARLPAGIATVAEIPGGGDAAGGEAAGEGWLRVELRAERLDWLPGVLAALDRPFVIERPGELRDLVLAFAGRLAARARGSAGDEAAVGDAPPPQDRPLAVADAVQHEGDHRAGEEASHDEAHGEHECDGHQKFPPSEVQT</sequence>
<evidence type="ECO:0000256" key="1">
    <source>
        <dbReference type="ARBA" id="ARBA00023015"/>
    </source>
</evidence>
<dbReference type="Pfam" id="PF13280">
    <property type="entry name" value="WYL"/>
    <property type="match status" value="1"/>
</dbReference>
<dbReference type="PROSITE" id="PS52050">
    <property type="entry name" value="WYL"/>
    <property type="match status" value="1"/>
</dbReference>
<dbReference type="InterPro" id="IPR051534">
    <property type="entry name" value="CBASS_pafABC_assoc_protein"/>
</dbReference>
<keyword evidence="1" id="KW-0805">Transcription regulation</keyword>
<evidence type="ECO:0000313" key="6">
    <source>
        <dbReference type="Proteomes" id="UP000696294"/>
    </source>
</evidence>
<keyword evidence="6" id="KW-1185">Reference proteome</keyword>
<accession>A0ABX1B569</accession>
<dbReference type="PANTHER" id="PTHR34580">
    <property type="match status" value="1"/>
</dbReference>
<evidence type="ECO:0000313" key="5">
    <source>
        <dbReference type="EMBL" id="NJP92985.1"/>
    </source>
</evidence>
<dbReference type="Pfam" id="PF25583">
    <property type="entry name" value="WCX"/>
    <property type="match status" value="1"/>
</dbReference>
<dbReference type="Proteomes" id="UP000696294">
    <property type="component" value="Unassembled WGS sequence"/>
</dbReference>
<dbReference type="InterPro" id="IPR001034">
    <property type="entry name" value="DeoR_HTH"/>
</dbReference>
<evidence type="ECO:0000256" key="3">
    <source>
        <dbReference type="SAM" id="MobiDB-lite"/>
    </source>
</evidence>
<gene>
    <name evidence="5" type="ORF">HCN51_26645</name>
</gene>